<proteinExistence type="inferred from homology"/>
<dbReference type="GO" id="GO:0006508">
    <property type="term" value="P:proteolysis"/>
    <property type="evidence" value="ECO:0007669"/>
    <property type="project" value="UniProtKB-KW"/>
</dbReference>
<keyword evidence="2 8" id="KW-0645">Protease</keyword>
<dbReference type="SMART" id="SM00228">
    <property type="entry name" value="PDZ"/>
    <property type="match status" value="2"/>
</dbReference>
<evidence type="ECO:0000313" key="8">
    <source>
        <dbReference type="EMBL" id="SFV51164.1"/>
    </source>
</evidence>
<evidence type="ECO:0000256" key="6">
    <source>
        <dbReference type="ARBA" id="ARBA00022825"/>
    </source>
</evidence>
<protein>
    <submittedName>
        <fullName evidence="8">HtrA protease/chaperone protein / Serine protease (Protease DO)</fullName>
        <ecNumber evidence="8">3.4.21.-</ecNumber>
    </submittedName>
</protein>
<dbReference type="NCBIfam" id="TIGR02037">
    <property type="entry name" value="degP_htrA_DO"/>
    <property type="match status" value="1"/>
</dbReference>
<dbReference type="PANTHER" id="PTHR43343:SF3">
    <property type="entry name" value="PROTEASE DO-LIKE 8, CHLOROPLASTIC"/>
    <property type="match status" value="1"/>
</dbReference>
<dbReference type="PANTHER" id="PTHR43343">
    <property type="entry name" value="PEPTIDASE S12"/>
    <property type="match status" value="1"/>
</dbReference>
<keyword evidence="6" id="KW-0720">Serine protease</keyword>
<dbReference type="AlphaFoldDB" id="A0A1W1BC97"/>
<organism evidence="8">
    <name type="scientific">hydrothermal vent metagenome</name>
    <dbReference type="NCBI Taxonomy" id="652676"/>
    <lineage>
        <taxon>unclassified sequences</taxon>
        <taxon>metagenomes</taxon>
        <taxon>ecological metagenomes</taxon>
    </lineage>
</organism>
<dbReference type="InterPro" id="IPR051201">
    <property type="entry name" value="Chloro_Bact_Ser_Proteases"/>
</dbReference>
<comment type="similarity">
    <text evidence="1">Belongs to the peptidase S1C family.</text>
</comment>
<evidence type="ECO:0000256" key="4">
    <source>
        <dbReference type="ARBA" id="ARBA00022737"/>
    </source>
</evidence>
<accession>A0A1W1BC97</accession>
<keyword evidence="3" id="KW-0732">Signal</keyword>
<feature type="domain" description="PDZ" evidence="7">
    <location>
        <begin position="384"/>
        <end position="439"/>
    </location>
</feature>
<feature type="domain" description="PDZ" evidence="7">
    <location>
        <begin position="265"/>
        <end position="354"/>
    </location>
</feature>
<dbReference type="InterPro" id="IPR001478">
    <property type="entry name" value="PDZ"/>
</dbReference>
<dbReference type="InterPro" id="IPR036034">
    <property type="entry name" value="PDZ_sf"/>
</dbReference>
<dbReference type="EMBL" id="FPHB01000013">
    <property type="protein sequence ID" value="SFV51164.1"/>
    <property type="molecule type" value="Genomic_DNA"/>
</dbReference>
<evidence type="ECO:0000256" key="3">
    <source>
        <dbReference type="ARBA" id="ARBA00022729"/>
    </source>
</evidence>
<evidence type="ECO:0000256" key="1">
    <source>
        <dbReference type="ARBA" id="ARBA00010541"/>
    </source>
</evidence>
<dbReference type="FunFam" id="2.40.10.10:FF:000001">
    <property type="entry name" value="Periplasmic serine protease DegS"/>
    <property type="match status" value="1"/>
</dbReference>
<dbReference type="Gene3D" id="2.30.42.60">
    <property type="match status" value="1"/>
</dbReference>
<name>A0A1W1BC97_9ZZZZ</name>
<gene>
    <name evidence="8" type="ORF">MNB_SM-7-140</name>
</gene>
<keyword evidence="5 8" id="KW-0378">Hydrolase</keyword>
<dbReference type="Pfam" id="PF13365">
    <property type="entry name" value="Trypsin_2"/>
    <property type="match status" value="1"/>
</dbReference>
<dbReference type="PRINTS" id="PR00834">
    <property type="entry name" value="PROTEASES2C"/>
</dbReference>
<dbReference type="SUPFAM" id="SSF50156">
    <property type="entry name" value="PDZ domain-like"/>
    <property type="match status" value="2"/>
</dbReference>
<sequence>MKKIVVAFMVLVSFIYAKSIDFQYANSYKMRKFPANGEYILSYNNVLSKVKNSVVNISIQKNIKINQTISQFFNDPFFKQFFGNKLPQQIPQERVQRALGSGVIVSEDGYIITNNHVIDGADKITVTIPGDKKEYEAKLIGRDAKSDIAVIKIEKKDLIPVEFFDSDRVKVGDVVFAIGNPFGVGETVTHGIVSAVGRNSMGIEEYENFIQTDAPINPGNSGGALLNSSGELIGINTAIVTRSGSSAGIGFAIPSNMVRSIAKQLIEKGVYKRGYLGVSITDVSSDMSSFYGGKFGALVTSVGKDTPAKKVGLKRGDLIIAVDGKKVDSASALKNLIGTYQPGATVTLTFIRDKATKQLKVKLASYDNAPLQTDSAQVTYKGMSVEPLTATKKSQMGISTDIQGVVVTDIKPKSPAYEEGILKGDIIIQIEDKEIKSLNDFKKAIKSKAKKRVWIYRQGAIFAVVL</sequence>
<evidence type="ECO:0000256" key="5">
    <source>
        <dbReference type="ARBA" id="ARBA00022801"/>
    </source>
</evidence>
<dbReference type="InterPro" id="IPR011782">
    <property type="entry name" value="Pept_S1C_Do"/>
</dbReference>
<evidence type="ECO:0000259" key="7">
    <source>
        <dbReference type="PROSITE" id="PS50106"/>
    </source>
</evidence>
<dbReference type="PROSITE" id="PS50106">
    <property type="entry name" value="PDZ"/>
    <property type="match status" value="2"/>
</dbReference>
<dbReference type="EC" id="3.4.21.-" evidence="8"/>
<keyword evidence="4" id="KW-0677">Repeat</keyword>
<dbReference type="InterPro" id="IPR009003">
    <property type="entry name" value="Peptidase_S1_PA"/>
</dbReference>
<dbReference type="Gene3D" id="2.40.10.120">
    <property type="match status" value="1"/>
</dbReference>
<dbReference type="Pfam" id="PF13180">
    <property type="entry name" value="PDZ_2"/>
    <property type="match status" value="2"/>
</dbReference>
<dbReference type="GO" id="GO:0004252">
    <property type="term" value="F:serine-type endopeptidase activity"/>
    <property type="evidence" value="ECO:0007669"/>
    <property type="project" value="InterPro"/>
</dbReference>
<dbReference type="InterPro" id="IPR001940">
    <property type="entry name" value="Peptidase_S1C"/>
</dbReference>
<evidence type="ECO:0000256" key="2">
    <source>
        <dbReference type="ARBA" id="ARBA00022670"/>
    </source>
</evidence>
<dbReference type="Gene3D" id="2.30.42.10">
    <property type="match status" value="1"/>
</dbReference>
<dbReference type="SUPFAM" id="SSF50494">
    <property type="entry name" value="Trypsin-like serine proteases"/>
    <property type="match status" value="1"/>
</dbReference>
<reference evidence="8" key="1">
    <citation type="submission" date="2016-10" db="EMBL/GenBank/DDBJ databases">
        <authorList>
            <person name="de Groot N.N."/>
        </authorList>
    </citation>
    <scope>NUCLEOTIDE SEQUENCE</scope>
</reference>